<gene>
    <name evidence="1" type="ORF">FUA48_12180</name>
</gene>
<dbReference type="PROSITE" id="PS51257">
    <property type="entry name" value="PROKAR_LIPOPROTEIN"/>
    <property type="match status" value="1"/>
</dbReference>
<dbReference type="EMBL" id="CP042831">
    <property type="protein sequence ID" value="QEE50306.1"/>
    <property type="molecule type" value="Genomic_DNA"/>
</dbReference>
<evidence type="ECO:0000313" key="1">
    <source>
        <dbReference type="EMBL" id="QEE50306.1"/>
    </source>
</evidence>
<accession>A0A5B9FWC5</accession>
<protein>
    <recommendedName>
        <fullName evidence="3">Lipocalin family protein</fullName>
    </recommendedName>
</protein>
<dbReference type="Proteomes" id="UP000321222">
    <property type="component" value="Chromosome"/>
</dbReference>
<dbReference type="RefSeq" id="WP_147583782.1">
    <property type="nucleotide sequence ID" value="NZ_CP042831.1"/>
</dbReference>
<dbReference type="OrthoDB" id="9791578at2"/>
<organism evidence="1 2">
    <name type="scientific">Flavobacterium alkalisoli</name>
    <dbReference type="NCBI Taxonomy" id="2602769"/>
    <lineage>
        <taxon>Bacteria</taxon>
        <taxon>Pseudomonadati</taxon>
        <taxon>Bacteroidota</taxon>
        <taxon>Flavobacteriia</taxon>
        <taxon>Flavobacteriales</taxon>
        <taxon>Flavobacteriaceae</taxon>
        <taxon>Flavobacterium</taxon>
    </lineage>
</organism>
<sequence>MKKLNKHYMIGAVLIIFLSCSFVKQDKNIIYQRDIIGTWLLNKKQVNYPQLTFSSDNTCIFTSMGDTLYRFKYEVKGNELILEDVLKQVSRNKIISLTRTTLIFEKLVENNSKQVYTRKKD</sequence>
<proteinExistence type="predicted"/>
<evidence type="ECO:0008006" key="3">
    <source>
        <dbReference type="Google" id="ProtNLM"/>
    </source>
</evidence>
<dbReference type="KEGG" id="fak:FUA48_12180"/>
<keyword evidence="2" id="KW-1185">Reference proteome</keyword>
<name>A0A5B9FWC5_9FLAO</name>
<evidence type="ECO:0000313" key="2">
    <source>
        <dbReference type="Proteomes" id="UP000321222"/>
    </source>
</evidence>
<reference evidence="1 2" key="1">
    <citation type="submission" date="2019-08" db="EMBL/GenBank/DDBJ databases">
        <title>Flavobacterium alkalisoli sp. nov., isolated from rhizosphere soil of Suaeda salsa.</title>
        <authorList>
            <person name="Sun J.-Q."/>
            <person name="Xu L."/>
        </authorList>
    </citation>
    <scope>NUCLEOTIDE SEQUENCE [LARGE SCALE GENOMIC DNA]</scope>
    <source>
        <strain evidence="1 2">XS-5</strain>
    </source>
</reference>
<dbReference type="AlphaFoldDB" id="A0A5B9FWC5"/>